<dbReference type="EMBL" id="KZ825415">
    <property type="protein sequence ID" value="RAH40267.1"/>
    <property type="molecule type" value="Genomic_DNA"/>
</dbReference>
<keyword evidence="2" id="KW-1185">Reference proteome</keyword>
<sequence length="119" mass="13051">MRARERDFAVTRYSYMLWDSTPRCFAYKQTNGTRRDAGDFDSIHPFKMAKTPRQSPMIPSCSGLVTAAAMNTLLLTMGPCGVRDCHCASGSSTSKLDGLSSAVACDRCSHPLSDHDSYC</sequence>
<reference evidence="1" key="1">
    <citation type="submission" date="2018-02" db="EMBL/GenBank/DDBJ databases">
        <title>The genomes of Aspergillus section Nigri reveals drivers in fungal speciation.</title>
        <authorList>
            <consortium name="DOE Joint Genome Institute"/>
            <person name="Vesth T.C."/>
            <person name="Nybo J."/>
            <person name="Theobald S."/>
            <person name="Brandl J."/>
            <person name="Frisvad J.C."/>
            <person name="Nielsen K.F."/>
            <person name="Lyhne E.K."/>
            <person name="Kogle M.E."/>
            <person name="Kuo A."/>
            <person name="Riley R."/>
            <person name="Clum A."/>
            <person name="Nolan M."/>
            <person name="Lipzen A."/>
            <person name="Salamov A."/>
            <person name="Henrissat B."/>
            <person name="Wiebenga A."/>
            <person name="De vries R.P."/>
            <person name="Grigoriev I.V."/>
            <person name="Mortensen U.H."/>
            <person name="Andersen M.R."/>
            <person name="Baker S.E."/>
        </authorList>
    </citation>
    <scope>NUCLEOTIDE SEQUENCE</scope>
    <source>
        <strain evidence="1">CBS 621.78</strain>
    </source>
</reference>
<organism evidence="1 2">
    <name type="scientific">Aspergillus brunneoviolaceus CBS 621.78</name>
    <dbReference type="NCBI Taxonomy" id="1450534"/>
    <lineage>
        <taxon>Eukaryota</taxon>
        <taxon>Fungi</taxon>
        <taxon>Dikarya</taxon>
        <taxon>Ascomycota</taxon>
        <taxon>Pezizomycotina</taxon>
        <taxon>Eurotiomycetes</taxon>
        <taxon>Eurotiomycetidae</taxon>
        <taxon>Eurotiales</taxon>
        <taxon>Aspergillaceae</taxon>
        <taxon>Aspergillus</taxon>
        <taxon>Aspergillus subgen. Circumdati</taxon>
    </lineage>
</organism>
<gene>
    <name evidence="1" type="ORF">BO95DRAFT_21579</name>
</gene>
<protein>
    <submittedName>
        <fullName evidence="1">Uncharacterized protein</fullName>
    </submittedName>
</protein>
<evidence type="ECO:0000313" key="2">
    <source>
        <dbReference type="Proteomes" id="UP000249057"/>
    </source>
</evidence>
<dbReference type="Proteomes" id="UP000249057">
    <property type="component" value="Unassembled WGS sequence"/>
</dbReference>
<accession>A0ACD1FTG1</accession>
<evidence type="ECO:0000313" key="1">
    <source>
        <dbReference type="EMBL" id="RAH40267.1"/>
    </source>
</evidence>
<name>A0ACD1FTG1_9EURO</name>
<proteinExistence type="predicted"/>